<dbReference type="Proteomes" id="UP000013200">
    <property type="component" value="Unassembled WGS sequence"/>
</dbReference>
<accession>N9RA91</accession>
<sequence>MTLLQSISHSVSKKKLSKITAPVEYNMSNQDLGAEKK</sequence>
<dbReference type="AlphaFoldDB" id="N9RA91"/>
<accession>N9P5C1</accession>
<dbReference type="PATRIC" id="fig|1217698.3.peg.3264"/>
<dbReference type="EMBL" id="APSA01000017">
    <property type="protein sequence ID" value="ENX36027.1"/>
    <property type="molecule type" value="Genomic_DNA"/>
</dbReference>
<dbReference type="HOGENOM" id="CLU_3338968_0_0_6"/>
<evidence type="ECO:0000313" key="1">
    <source>
        <dbReference type="EMBL" id="ENX36027.1"/>
    </source>
</evidence>
<protein>
    <submittedName>
        <fullName evidence="1">Uncharacterized protein</fullName>
    </submittedName>
</protein>
<comment type="caution">
    <text evidence="1">The sequence shown here is derived from an EMBL/GenBank/DDBJ whole genome shotgun (WGS) entry which is preliminary data.</text>
</comment>
<name>N9RA91_9GAMM</name>
<organism evidence="1 2">
    <name type="scientific">Acinetobacter courvalinii</name>
    <dbReference type="NCBI Taxonomy" id="280147"/>
    <lineage>
        <taxon>Bacteria</taxon>
        <taxon>Pseudomonadati</taxon>
        <taxon>Pseudomonadota</taxon>
        <taxon>Gammaproteobacteria</taxon>
        <taxon>Moraxellales</taxon>
        <taxon>Moraxellaceae</taxon>
        <taxon>Acinetobacter</taxon>
    </lineage>
</organism>
<keyword evidence="2" id="KW-1185">Reference proteome</keyword>
<gene>
    <name evidence="1" type="ORF">F888_03354</name>
</gene>
<evidence type="ECO:0000313" key="2">
    <source>
        <dbReference type="Proteomes" id="UP000013200"/>
    </source>
</evidence>
<proteinExistence type="predicted"/>
<reference evidence="1 2" key="1">
    <citation type="submission" date="2013-02" db="EMBL/GenBank/DDBJ databases">
        <title>The Genome Sequence of Acinetobacter sp. NIPH 3623.</title>
        <authorList>
            <consortium name="The Broad Institute Genome Sequencing Platform"/>
            <consortium name="The Broad Institute Genome Sequencing Center for Infectious Disease"/>
            <person name="Cerqueira G."/>
            <person name="Feldgarden M."/>
            <person name="Courvalin P."/>
            <person name="Perichon B."/>
            <person name="Grillot-Courvalin C."/>
            <person name="Clermont D."/>
            <person name="Rocha E."/>
            <person name="Yoon E.-J."/>
            <person name="Nemec A."/>
            <person name="Walker B."/>
            <person name="Young S.K."/>
            <person name="Zeng Q."/>
            <person name="Gargeya S."/>
            <person name="Fitzgerald M."/>
            <person name="Haas B."/>
            <person name="Abouelleil A."/>
            <person name="Alvarado L."/>
            <person name="Arachchi H.M."/>
            <person name="Berlin A.M."/>
            <person name="Chapman S.B."/>
            <person name="Dewar J."/>
            <person name="Goldberg J."/>
            <person name="Griggs A."/>
            <person name="Gujja S."/>
            <person name="Hansen M."/>
            <person name="Howarth C."/>
            <person name="Imamovic A."/>
            <person name="Larimer J."/>
            <person name="McCowan C."/>
            <person name="Murphy C."/>
            <person name="Neiman D."/>
            <person name="Pearson M."/>
            <person name="Priest M."/>
            <person name="Roberts A."/>
            <person name="Saif S."/>
            <person name="Shea T."/>
            <person name="Sisk P."/>
            <person name="Sykes S."/>
            <person name="Wortman J."/>
            <person name="Nusbaum C."/>
            <person name="Birren B."/>
        </authorList>
    </citation>
    <scope>NUCLEOTIDE SEQUENCE [LARGE SCALE GENOMIC DNA]</scope>
    <source>
        <strain evidence="1 2">NIPH 3623</strain>
    </source>
</reference>